<keyword evidence="2" id="KW-1185">Reference proteome</keyword>
<reference evidence="1" key="1">
    <citation type="submission" date="2020-12" db="EMBL/GenBank/DDBJ databases">
        <title>Genomic characterization of non-nitrogen-fixing Frankia strains.</title>
        <authorList>
            <person name="Carlos-Shanley C."/>
            <person name="Guerra T."/>
            <person name="Hahn D."/>
        </authorList>
    </citation>
    <scope>NUCLEOTIDE SEQUENCE</scope>
    <source>
        <strain evidence="1">CN6</strain>
    </source>
</reference>
<accession>A0A937RJH3</accession>
<comment type="caution">
    <text evidence="1">The sequence shown here is derived from an EMBL/GenBank/DDBJ whole genome shotgun (WGS) entry which is preliminary data.</text>
</comment>
<evidence type="ECO:0000313" key="2">
    <source>
        <dbReference type="Proteomes" id="UP000604475"/>
    </source>
</evidence>
<gene>
    <name evidence="1" type="ORF">I7412_23040</name>
</gene>
<sequence length="175" mass="18920">MQATTVAGVRGRPSAERLLGIYLNDHLAGSTAGLGLARRMARRHRALPVGPAVASIAEEIEADRAAFLALFDRLGITRRRYKVALGWLAELVARAKSNGRLVASSPLSSVVELEALRLGVEGKRLGWVTLATIARRDAELGLDPAEFDALVDRAARQADRLDHLRVQAIQEALGR</sequence>
<evidence type="ECO:0000313" key="1">
    <source>
        <dbReference type="EMBL" id="MBL7629989.1"/>
    </source>
</evidence>
<protein>
    <submittedName>
        <fullName evidence="1">Uncharacterized protein</fullName>
    </submittedName>
</protein>
<proteinExistence type="predicted"/>
<organism evidence="1 2">
    <name type="scientific">Frankia nepalensis</name>
    <dbReference type="NCBI Taxonomy" id="1836974"/>
    <lineage>
        <taxon>Bacteria</taxon>
        <taxon>Bacillati</taxon>
        <taxon>Actinomycetota</taxon>
        <taxon>Actinomycetes</taxon>
        <taxon>Frankiales</taxon>
        <taxon>Frankiaceae</taxon>
        <taxon>Frankia</taxon>
    </lineage>
</organism>
<dbReference type="EMBL" id="JAEACQ010000240">
    <property type="protein sequence ID" value="MBL7629989.1"/>
    <property type="molecule type" value="Genomic_DNA"/>
</dbReference>
<name>A0A937RJH3_9ACTN</name>
<dbReference type="AlphaFoldDB" id="A0A937RJH3"/>
<dbReference type="RefSeq" id="WP_203001991.1">
    <property type="nucleotide sequence ID" value="NZ_JADWYU010000090.1"/>
</dbReference>
<dbReference type="Proteomes" id="UP000604475">
    <property type="component" value="Unassembled WGS sequence"/>
</dbReference>